<dbReference type="AlphaFoldDB" id="A0AAW7JPJ8"/>
<keyword evidence="9" id="KW-1185">Reference proteome</keyword>
<feature type="transmembrane region" description="Helical" evidence="5">
    <location>
        <begin position="148"/>
        <end position="170"/>
    </location>
</feature>
<dbReference type="InterPro" id="IPR007016">
    <property type="entry name" value="O-antigen_ligase-rel_domated"/>
</dbReference>
<evidence type="ECO:0000256" key="5">
    <source>
        <dbReference type="SAM" id="Phobius"/>
    </source>
</evidence>
<feature type="transmembrane region" description="Helical" evidence="5">
    <location>
        <begin position="310"/>
        <end position="333"/>
    </location>
</feature>
<feature type="transmembrane region" description="Helical" evidence="5">
    <location>
        <begin position="57"/>
        <end position="76"/>
    </location>
</feature>
<evidence type="ECO:0000256" key="1">
    <source>
        <dbReference type="ARBA" id="ARBA00004141"/>
    </source>
</evidence>
<dbReference type="Proteomes" id="UP001168478">
    <property type="component" value="Unassembled WGS sequence"/>
</dbReference>
<organism evidence="8 10">
    <name type="scientific">Leyella lascolaii</name>
    <dbReference type="NCBI Taxonomy" id="1776379"/>
    <lineage>
        <taxon>Bacteria</taxon>
        <taxon>Pseudomonadati</taxon>
        <taxon>Bacteroidota</taxon>
        <taxon>Bacteroidia</taxon>
        <taxon>Bacteroidales</taxon>
        <taxon>Prevotellaceae</taxon>
        <taxon>Leyella</taxon>
    </lineage>
</organism>
<dbReference type="RefSeq" id="WP_289825724.1">
    <property type="nucleotide sequence ID" value="NZ_JAUEIE010000010.1"/>
</dbReference>
<reference evidence="8" key="2">
    <citation type="submission" date="2023-08" db="EMBL/GenBank/DDBJ databases">
        <title>Identification and characterization of horizontal gene transfer across gut microbiota members of farm animals based on homology search.</title>
        <authorList>
            <person name="Schwarzerova J."/>
            <person name="Nykrynova M."/>
            <person name="Jureckova K."/>
            <person name="Cejkova D."/>
            <person name="Rychlik I."/>
        </authorList>
    </citation>
    <scope>NUCLEOTIDE SEQUENCE</scope>
    <source>
        <strain evidence="8">ET15</strain>
        <strain evidence="7">ET37</strain>
    </source>
</reference>
<feature type="transmembrane region" description="Helical" evidence="5">
    <location>
        <begin position="228"/>
        <end position="247"/>
    </location>
</feature>
<evidence type="ECO:0000313" key="10">
    <source>
        <dbReference type="Proteomes" id="UP001168478"/>
    </source>
</evidence>
<evidence type="ECO:0000259" key="6">
    <source>
        <dbReference type="Pfam" id="PF04932"/>
    </source>
</evidence>
<evidence type="ECO:0000313" key="7">
    <source>
        <dbReference type="EMBL" id="MDN0023315.1"/>
    </source>
</evidence>
<protein>
    <recommendedName>
        <fullName evidence="6">O-antigen ligase-related domain-containing protein</fullName>
    </recommendedName>
</protein>
<feature type="domain" description="O-antigen ligase-related" evidence="6">
    <location>
        <begin position="190"/>
        <end position="326"/>
    </location>
</feature>
<dbReference type="Proteomes" id="UP001167831">
    <property type="component" value="Unassembled WGS sequence"/>
</dbReference>
<reference evidence="8" key="1">
    <citation type="submission" date="2023-06" db="EMBL/GenBank/DDBJ databases">
        <authorList>
            <person name="Zeman M."/>
            <person name="Kubasova T."/>
            <person name="Jahodarova E."/>
            <person name="Nykrynova M."/>
            <person name="Rychlik I."/>
        </authorList>
    </citation>
    <scope>NUCLEOTIDE SEQUENCE</scope>
    <source>
        <strain evidence="8">ET15</strain>
        <strain evidence="7">ET37</strain>
    </source>
</reference>
<accession>A0AAW7JPJ8</accession>
<dbReference type="EMBL" id="JAUEIE010000010">
    <property type="protein sequence ID" value="MDN0023315.1"/>
    <property type="molecule type" value="Genomic_DNA"/>
</dbReference>
<keyword evidence="2 5" id="KW-0812">Transmembrane</keyword>
<evidence type="ECO:0000256" key="4">
    <source>
        <dbReference type="ARBA" id="ARBA00023136"/>
    </source>
</evidence>
<feature type="transmembrane region" description="Helical" evidence="5">
    <location>
        <begin position="345"/>
        <end position="361"/>
    </location>
</feature>
<keyword evidence="3 5" id="KW-1133">Transmembrane helix</keyword>
<name>A0AAW7JPJ8_9BACT</name>
<evidence type="ECO:0000313" key="8">
    <source>
        <dbReference type="EMBL" id="MDN0025956.1"/>
    </source>
</evidence>
<feature type="transmembrane region" description="Helical" evidence="5">
    <location>
        <begin position="107"/>
        <end position="128"/>
    </location>
</feature>
<evidence type="ECO:0000256" key="2">
    <source>
        <dbReference type="ARBA" id="ARBA00022692"/>
    </source>
</evidence>
<gene>
    <name evidence="7" type="ORF">QVN81_09820</name>
    <name evidence="8" type="ORF">QVN84_10565</name>
</gene>
<keyword evidence="4 5" id="KW-0472">Membrane</keyword>
<dbReference type="EMBL" id="JAUEIF010000010">
    <property type="protein sequence ID" value="MDN0025956.1"/>
    <property type="molecule type" value="Genomic_DNA"/>
</dbReference>
<proteinExistence type="predicted"/>
<evidence type="ECO:0000313" key="9">
    <source>
        <dbReference type="Proteomes" id="UP001167831"/>
    </source>
</evidence>
<sequence length="406" mass="46296">MIKIFRQYLTKNSYELITVFFIFTNLFPKWFPQFVYYLSFLMILFKEFRYKRPMHKNGNLFIAFCVFLWLSSTINMVLDLRLVLFTIILYMSMPSNSLGWHQYKIKLFNCIFLGFGLATLANFYAKLAGINQIYVDEYMQAMGLVGEFSGFANFAMWTSCAGAMSTLFFVSMAFRKSLQNKILKIICYAMILVSLYITIISASRSAFFLSLACSLLIIKMQSRKVTTLMRNLIIIGCTALCFAPVLIDNADAMLNKKNGLEITVENTSRDALWSQRMEEFRSSPIFGVGFAAHGVGDNKQVGRNESGGSFISVLAQAGIVGFIIVILIWIAAIMMPKKIGNNPDMILIYAGFIFMSIHSIIEGYMFQAGWYMCLVIWLSVGIMIEHKTLSKRYPQLMLPINVAYNK</sequence>
<dbReference type="GO" id="GO:0016020">
    <property type="term" value="C:membrane"/>
    <property type="evidence" value="ECO:0007669"/>
    <property type="project" value="UniProtKB-SubCell"/>
</dbReference>
<evidence type="ECO:0000256" key="3">
    <source>
        <dbReference type="ARBA" id="ARBA00022989"/>
    </source>
</evidence>
<comment type="caution">
    <text evidence="8">The sequence shown here is derived from an EMBL/GenBank/DDBJ whole genome shotgun (WGS) entry which is preliminary data.</text>
</comment>
<comment type="subcellular location">
    <subcellularLocation>
        <location evidence="1">Membrane</location>
        <topology evidence="1">Multi-pass membrane protein</topology>
    </subcellularLocation>
</comment>
<feature type="transmembrane region" description="Helical" evidence="5">
    <location>
        <begin position="182"/>
        <end position="199"/>
    </location>
</feature>
<feature type="transmembrane region" description="Helical" evidence="5">
    <location>
        <begin position="367"/>
        <end position="384"/>
    </location>
</feature>
<dbReference type="Pfam" id="PF04932">
    <property type="entry name" value="Wzy_C"/>
    <property type="match status" value="1"/>
</dbReference>